<feature type="transmembrane region" description="Helical" evidence="6">
    <location>
        <begin position="279"/>
        <end position="305"/>
    </location>
</feature>
<keyword evidence="2" id="KW-1003">Cell membrane</keyword>
<feature type="transmembrane region" description="Helical" evidence="6">
    <location>
        <begin position="156"/>
        <end position="179"/>
    </location>
</feature>
<name>A0A9W6CU99_9MICO</name>
<evidence type="ECO:0000256" key="5">
    <source>
        <dbReference type="ARBA" id="ARBA00023136"/>
    </source>
</evidence>
<evidence type="ECO:0000256" key="3">
    <source>
        <dbReference type="ARBA" id="ARBA00022692"/>
    </source>
</evidence>
<dbReference type="EMBL" id="BSDP01000001">
    <property type="protein sequence ID" value="GLI26181.1"/>
    <property type="molecule type" value="Genomic_DNA"/>
</dbReference>
<dbReference type="PANTHER" id="PTHR35007">
    <property type="entry name" value="INTEGRAL MEMBRANE PROTEIN-RELATED"/>
    <property type="match status" value="1"/>
</dbReference>
<evidence type="ECO:0000256" key="2">
    <source>
        <dbReference type="ARBA" id="ARBA00022475"/>
    </source>
</evidence>
<dbReference type="AlphaFoldDB" id="A0A9W6CU99"/>
<dbReference type="Proteomes" id="UP001144396">
    <property type="component" value="Unassembled WGS sequence"/>
</dbReference>
<proteinExistence type="predicted"/>
<evidence type="ECO:0000313" key="9">
    <source>
        <dbReference type="Proteomes" id="UP001144396"/>
    </source>
</evidence>
<evidence type="ECO:0000256" key="4">
    <source>
        <dbReference type="ARBA" id="ARBA00022989"/>
    </source>
</evidence>
<dbReference type="Pfam" id="PF00482">
    <property type="entry name" value="T2SSF"/>
    <property type="match status" value="1"/>
</dbReference>
<accession>A0A9W6CU99</accession>
<reference evidence="8" key="1">
    <citation type="submission" date="2022-12" db="EMBL/GenBank/DDBJ databases">
        <title>Reference genome sequencing for broad-spectrum identification of bacterial and archaeal isolates by mass spectrometry.</title>
        <authorList>
            <person name="Sekiguchi Y."/>
            <person name="Tourlousse D.M."/>
        </authorList>
    </citation>
    <scope>NUCLEOTIDE SEQUENCE</scope>
    <source>
        <strain evidence="8">14</strain>
    </source>
</reference>
<evidence type="ECO:0000313" key="8">
    <source>
        <dbReference type="EMBL" id="GLI26181.1"/>
    </source>
</evidence>
<keyword evidence="3 6" id="KW-0812">Transmembrane</keyword>
<keyword evidence="4 6" id="KW-1133">Transmembrane helix</keyword>
<evidence type="ECO:0000259" key="7">
    <source>
        <dbReference type="Pfam" id="PF00482"/>
    </source>
</evidence>
<keyword evidence="5 6" id="KW-0472">Membrane</keyword>
<dbReference type="InterPro" id="IPR018076">
    <property type="entry name" value="T2SS_GspF_dom"/>
</dbReference>
<dbReference type="GO" id="GO:0005886">
    <property type="term" value="C:plasma membrane"/>
    <property type="evidence" value="ECO:0007669"/>
    <property type="project" value="UniProtKB-SubCell"/>
</dbReference>
<protein>
    <recommendedName>
        <fullName evidence="7">Type II secretion system protein GspF domain-containing protein</fullName>
    </recommendedName>
</protein>
<gene>
    <name evidence="8" type="ORF">ARHIZOSPH14_04230</name>
</gene>
<evidence type="ECO:0000256" key="1">
    <source>
        <dbReference type="ARBA" id="ARBA00004651"/>
    </source>
</evidence>
<evidence type="ECO:0000256" key="6">
    <source>
        <dbReference type="SAM" id="Phobius"/>
    </source>
</evidence>
<dbReference type="PANTHER" id="PTHR35007:SF4">
    <property type="entry name" value="CONSERVED TRANSMEMBRANE PROTEIN-RELATED"/>
    <property type="match status" value="1"/>
</dbReference>
<feature type="transmembrane region" description="Helical" evidence="6">
    <location>
        <begin position="133"/>
        <end position="150"/>
    </location>
</feature>
<organism evidence="8 9">
    <name type="scientific">Agromyces rhizosphaerae</name>
    <dbReference type="NCBI Taxonomy" id="88374"/>
    <lineage>
        <taxon>Bacteria</taxon>
        <taxon>Bacillati</taxon>
        <taxon>Actinomycetota</taxon>
        <taxon>Actinomycetes</taxon>
        <taxon>Micrococcales</taxon>
        <taxon>Microbacteriaceae</taxon>
        <taxon>Agromyces</taxon>
    </lineage>
</organism>
<sequence>MIALRRRGPAPGTEVDAVATGAHRLAVLLAAGVAPAAAWAHLASTAGGVAEHAADAARTGGDVAGAVVGAAGALPAPARLGWQALAAGWSVAERSGSPLAQMLRDTAGALRDVAELQRELDAVLAGPRATARLVALLPPVGLAFGAALGFDTVGALLGSPLGLGSAVAGVALLGAGLVWSRALVARAARPEPAPGLALDLLAVALAGGASVPRARAAVVEALDACLPAARADAAADEVVALSRRAGVPVGELLRAEASSQRLAARAAGRAGSAALAVRLMLPLAACTLPAFVLLGVLPMLVSVVATTVADLA</sequence>
<comment type="subcellular location">
    <subcellularLocation>
        <location evidence="1">Cell membrane</location>
        <topology evidence="1">Multi-pass membrane protein</topology>
    </subcellularLocation>
</comment>
<keyword evidence="9" id="KW-1185">Reference proteome</keyword>
<feature type="domain" description="Type II secretion system protein GspF" evidence="7">
    <location>
        <begin position="24"/>
        <end position="144"/>
    </location>
</feature>
<dbReference type="RefSeq" id="WP_281882180.1">
    <property type="nucleotide sequence ID" value="NZ_BSDP01000001.1"/>
</dbReference>
<comment type="caution">
    <text evidence="8">The sequence shown here is derived from an EMBL/GenBank/DDBJ whole genome shotgun (WGS) entry which is preliminary data.</text>
</comment>